<gene>
    <name evidence="2" type="ORF">SYV04_21505</name>
</gene>
<evidence type="ECO:0000313" key="2">
    <source>
        <dbReference type="EMBL" id="MDY7229004.1"/>
    </source>
</evidence>
<sequence>MARPRHTPAFLALLALTLVTAPVVASAQEEPALEAGPALERVALRLRYGVALREGAQVDPGPGLTYSGLTPNDVAVWGTVYGLGLEWLGAQLGVQREAFTLNRESTLVTEGSLLRASAGLVARGRLGPVRGELGAGYGFAQLPTFSDSADPEPVFQRGGRHAALLSGRLRFPLFLRAQGELRGEFPLAFSAQDAAGGGASAKGFGAGAALLFPVKQAGHWEGALVLDYQYVQDRLTADSGVRSEQTLQRVGAALQLSWFDADVSARSPGAGEPQVRPGALAVQVLDAETGTPMAGAQVTFLGEGAAQAPRATDAQGQVLEPELAPGEVVARVSASGYEPAEGRATVAPGGRATLEVRARKLPPPVGSLRIAVTDKRGNVPMPEVTVVVGEREVRTDAAGQARLEKLPPGPVQVKVSVAGFQPVEEAVVIVAGQEAVLPIPLQLARRVGFATIAGTVRSTQGRPLAATLVIPAAKVRSRADAKGSFSLKLKPGTYRIIISAKGYLTQTKSVIVRDGEQAIFNVDLFPRPR</sequence>
<feature type="chain" id="PRO_5047023355" evidence="1">
    <location>
        <begin position="28"/>
        <end position="529"/>
    </location>
</feature>
<feature type="signal peptide" evidence="1">
    <location>
        <begin position="1"/>
        <end position="27"/>
    </location>
</feature>
<protein>
    <submittedName>
        <fullName evidence="2">Carboxypeptidase regulatory-like domain-containing protein</fullName>
    </submittedName>
</protein>
<dbReference type="InterPro" id="IPR013784">
    <property type="entry name" value="Carb-bd-like_fold"/>
</dbReference>
<proteinExistence type="predicted"/>
<reference evidence="2 3" key="1">
    <citation type="submission" date="2023-12" db="EMBL/GenBank/DDBJ databases">
        <title>the genome sequence of Hyalangium sp. s54d21.</title>
        <authorList>
            <person name="Zhang X."/>
        </authorList>
    </citation>
    <scope>NUCLEOTIDE SEQUENCE [LARGE SCALE GENOMIC DNA]</scope>
    <source>
        <strain evidence="3">s54d21</strain>
    </source>
</reference>
<dbReference type="EMBL" id="JAXIVS010000007">
    <property type="protein sequence ID" value="MDY7229004.1"/>
    <property type="molecule type" value="Genomic_DNA"/>
</dbReference>
<organism evidence="2 3">
    <name type="scientific">Hyalangium rubrum</name>
    <dbReference type="NCBI Taxonomy" id="3103134"/>
    <lineage>
        <taxon>Bacteria</taxon>
        <taxon>Pseudomonadati</taxon>
        <taxon>Myxococcota</taxon>
        <taxon>Myxococcia</taxon>
        <taxon>Myxococcales</taxon>
        <taxon>Cystobacterineae</taxon>
        <taxon>Archangiaceae</taxon>
        <taxon>Hyalangium</taxon>
    </lineage>
</organism>
<evidence type="ECO:0000256" key="1">
    <source>
        <dbReference type="SAM" id="SignalP"/>
    </source>
</evidence>
<evidence type="ECO:0000313" key="3">
    <source>
        <dbReference type="Proteomes" id="UP001291309"/>
    </source>
</evidence>
<dbReference type="SUPFAM" id="SSF49452">
    <property type="entry name" value="Starch-binding domain-like"/>
    <property type="match status" value="2"/>
</dbReference>
<comment type="caution">
    <text evidence="2">The sequence shown here is derived from an EMBL/GenBank/DDBJ whole genome shotgun (WGS) entry which is preliminary data.</text>
</comment>
<dbReference type="Pfam" id="PF13620">
    <property type="entry name" value="CarboxypepD_reg"/>
    <property type="match status" value="3"/>
</dbReference>
<dbReference type="InterPro" id="IPR008969">
    <property type="entry name" value="CarboxyPept-like_regulatory"/>
</dbReference>
<dbReference type="SUPFAM" id="SSF49464">
    <property type="entry name" value="Carboxypeptidase regulatory domain-like"/>
    <property type="match status" value="1"/>
</dbReference>
<keyword evidence="3" id="KW-1185">Reference proteome</keyword>
<dbReference type="RefSeq" id="WP_321547729.1">
    <property type="nucleotide sequence ID" value="NZ_JAXIVS010000007.1"/>
</dbReference>
<dbReference type="Gene3D" id="2.60.40.1120">
    <property type="entry name" value="Carboxypeptidase-like, regulatory domain"/>
    <property type="match status" value="3"/>
</dbReference>
<name>A0ABU5H7Z3_9BACT</name>
<dbReference type="Proteomes" id="UP001291309">
    <property type="component" value="Unassembled WGS sequence"/>
</dbReference>
<accession>A0ABU5H7Z3</accession>
<keyword evidence="1" id="KW-0732">Signal</keyword>